<dbReference type="InterPro" id="IPR012677">
    <property type="entry name" value="Nucleotide-bd_a/b_plait_sf"/>
</dbReference>
<dbReference type="InterPro" id="IPR035979">
    <property type="entry name" value="RBD_domain_sf"/>
</dbReference>
<keyword evidence="1" id="KW-0694">RNA-binding</keyword>
<dbReference type="GO" id="GO:0003723">
    <property type="term" value="F:RNA binding"/>
    <property type="evidence" value="ECO:0007669"/>
    <property type="project" value="UniProtKB-UniRule"/>
</dbReference>
<evidence type="ECO:0000256" key="1">
    <source>
        <dbReference type="PROSITE-ProRule" id="PRU00176"/>
    </source>
</evidence>
<evidence type="ECO:0000313" key="4">
    <source>
        <dbReference type="EMBL" id="PWA36537.1"/>
    </source>
</evidence>
<organism evidence="4 5">
    <name type="scientific">Artemisia annua</name>
    <name type="common">Sweet wormwood</name>
    <dbReference type="NCBI Taxonomy" id="35608"/>
    <lineage>
        <taxon>Eukaryota</taxon>
        <taxon>Viridiplantae</taxon>
        <taxon>Streptophyta</taxon>
        <taxon>Embryophyta</taxon>
        <taxon>Tracheophyta</taxon>
        <taxon>Spermatophyta</taxon>
        <taxon>Magnoliopsida</taxon>
        <taxon>eudicotyledons</taxon>
        <taxon>Gunneridae</taxon>
        <taxon>Pentapetalae</taxon>
        <taxon>asterids</taxon>
        <taxon>campanulids</taxon>
        <taxon>Asterales</taxon>
        <taxon>Asteraceae</taxon>
        <taxon>Asteroideae</taxon>
        <taxon>Anthemideae</taxon>
        <taxon>Artemisiinae</taxon>
        <taxon>Artemisia</taxon>
    </lineage>
</organism>
<keyword evidence="5" id="KW-1185">Reference proteome</keyword>
<dbReference type="OrthoDB" id="999103at2759"/>
<evidence type="ECO:0000313" key="5">
    <source>
        <dbReference type="Proteomes" id="UP000245207"/>
    </source>
</evidence>
<feature type="compositionally biased region" description="Basic and acidic residues" evidence="2">
    <location>
        <begin position="445"/>
        <end position="461"/>
    </location>
</feature>
<accession>A0A2U1KIE5</accession>
<dbReference type="SUPFAM" id="SSF54928">
    <property type="entry name" value="RNA-binding domain, RBD"/>
    <property type="match status" value="1"/>
</dbReference>
<proteinExistence type="predicted"/>
<feature type="region of interest" description="Disordered" evidence="2">
    <location>
        <begin position="376"/>
        <end position="468"/>
    </location>
</feature>
<dbReference type="InterPro" id="IPR000504">
    <property type="entry name" value="RRM_dom"/>
</dbReference>
<name>A0A2U1KIE5_ARTAN</name>
<dbReference type="AlphaFoldDB" id="A0A2U1KIE5"/>
<dbReference type="EMBL" id="PKPP01018037">
    <property type="protein sequence ID" value="PWA36537.1"/>
    <property type="molecule type" value="Genomic_DNA"/>
</dbReference>
<evidence type="ECO:0000259" key="3">
    <source>
        <dbReference type="PROSITE" id="PS50102"/>
    </source>
</evidence>
<evidence type="ECO:0000256" key="2">
    <source>
        <dbReference type="SAM" id="MobiDB-lite"/>
    </source>
</evidence>
<dbReference type="Proteomes" id="UP000245207">
    <property type="component" value="Unassembled WGS sequence"/>
</dbReference>
<dbReference type="Gene3D" id="3.30.70.330">
    <property type="match status" value="1"/>
</dbReference>
<feature type="domain" description="RRM" evidence="3">
    <location>
        <begin position="45"/>
        <end position="139"/>
    </location>
</feature>
<sequence>MGRLSHNTDANGWTWTFRKNNNNTTKPIDNPFQRTKEDDVLRISTSIFVTNFPDKVSAKDLYKVSAKDLWNACKQYGQVVDSFISNRRSKMGKRFGFVRFIKVFDVERLREKDSSEGVKKDNGVKEKSNSYAHIVKGRSSEHYEKEDNSALVLDDLCVNQQEFSCCVNGKVKEFGSLVNLKMALRNDGFSDIELRYLGGLWVMIVFTSVESKENFLAKVGTKSWFSQVVQASSDFVVDGRVTWVEIEGIPLKLWSDNTFKRVASKWGTLLYVESTEGGNCHCKRVCILTTGVINIFESFKVVFKGKVFWVRAKETSGWTPDFDEQSDDESESDNEQFEDVIKEDIGEYEEEELEEAEVSEVQETVAEKEIPNADDRKEVNQSDDPFGIYPLLNKNKSKENIESDSMGSIKYPPGFTPREEGECSDHNVNERVILTSQVDKGNNVGEERNKNGQNENKKDVECFSSGGS</sequence>
<dbReference type="CDD" id="cd00590">
    <property type="entry name" value="RRM_SF"/>
    <property type="match status" value="1"/>
</dbReference>
<reference evidence="4 5" key="1">
    <citation type="journal article" date="2018" name="Mol. Plant">
        <title>The genome of Artemisia annua provides insight into the evolution of Asteraceae family and artemisinin biosynthesis.</title>
        <authorList>
            <person name="Shen Q."/>
            <person name="Zhang L."/>
            <person name="Liao Z."/>
            <person name="Wang S."/>
            <person name="Yan T."/>
            <person name="Shi P."/>
            <person name="Liu M."/>
            <person name="Fu X."/>
            <person name="Pan Q."/>
            <person name="Wang Y."/>
            <person name="Lv Z."/>
            <person name="Lu X."/>
            <person name="Zhang F."/>
            <person name="Jiang W."/>
            <person name="Ma Y."/>
            <person name="Chen M."/>
            <person name="Hao X."/>
            <person name="Li L."/>
            <person name="Tang Y."/>
            <person name="Lv G."/>
            <person name="Zhou Y."/>
            <person name="Sun X."/>
            <person name="Brodelius P.E."/>
            <person name="Rose J.K.C."/>
            <person name="Tang K."/>
        </authorList>
    </citation>
    <scope>NUCLEOTIDE SEQUENCE [LARGE SCALE GENOMIC DNA]</scope>
    <source>
        <strain evidence="5">cv. Huhao1</strain>
        <tissue evidence="4">Leaf</tissue>
    </source>
</reference>
<gene>
    <name evidence="4" type="ORF">CTI12_AA590360</name>
</gene>
<dbReference type="PROSITE" id="PS50102">
    <property type="entry name" value="RRM"/>
    <property type="match status" value="1"/>
</dbReference>
<comment type="caution">
    <text evidence="4">The sequence shown here is derived from an EMBL/GenBank/DDBJ whole genome shotgun (WGS) entry which is preliminary data.</text>
</comment>
<protein>
    <recommendedName>
        <fullName evidence="3">RRM domain-containing protein</fullName>
    </recommendedName>
</protein>
<feature type="compositionally biased region" description="Basic and acidic residues" evidence="2">
    <location>
        <begin position="417"/>
        <end position="429"/>
    </location>
</feature>